<evidence type="ECO:0000313" key="13">
    <source>
        <dbReference type="EMBL" id="ETS85569.1"/>
    </source>
</evidence>
<dbReference type="OMA" id="QACYRND"/>
<dbReference type="KEGG" id="pfy:PFICI_03594"/>
<feature type="chain" id="PRO_5004834609" description="CBM20 domain-containing protein" evidence="11">
    <location>
        <begin position="18"/>
        <end position="396"/>
    </location>
</feature>
<dbReference type="STRING" id="1229662.W3XHU1"/>
<dbReference type="HOGENOM" id="CLU_055681_0_0_1"/>
<dbReference type="CDD" id="cd05811">
    <property type="entry name" value="CBM20_glucoamylase"/>
    <property type="match status" value="1"/>
</dbReference>
<feature type="compositionally biased region" description="Low complexity" evidence="10">
    <location>
        <begin position="259"/>
        <end position="287"/>
    </location>
</feature>
<gene>
    <name evidence="13" type="ORF">PFICI_03594</name>
</gene>
<evidence type="ECO:0000256" key="11">
    <source>
        <dbReference type="SAM" id="SignalP"/>
    </source>
</evidence>
<accession>W3XHU1</accession>
<evidence type="ECO:0000256" key="7">
    <source>
        <dbReference type="ARBA" id="ARBA00023277"/>
    </source>
</evidence>
<dbReference type="Pfam" id="PF03067">
    <property type="entry name" value="LPMO_10"/>
    <property type="match status" value="1"/>
</dbReference>
<dbReference type="OrthoDB" id="550577at2759"/>
<keyword evidence="8" id="KW-0624">Polysaccharide degradation</keyword>
<evidence type="ECO:0000256" key="2">
    <source>
        <dbReference type="ARBA" id="ARBA00022723"/>
    </source>
</evidence>
<evidence type="ECO:0000256" key="5">
    <source>
        <dbReference type="ARBA" id="ARBA00023157"/>
    </source>
</evidence>
<dbReference type="GO" id="GO:0046872">
    <property type="term" value="F:metal ion binding"/>
    <property type="evidence" value="ECO:0007669"/>
    <property type="project" value="UniProtKB-KW"/>
</dbReference>
<sequence>MASSILFSLIFASSVAGHGYLTIPSSRTRLGFEAGTDTCPECTILEPVASWPDLDVAPVGRSGVCGYNARVSVDYNTPGASWGQSTVATYTPGQVVDVQWCVDANGDHGGMFSYRICQDQDIVDKFLTPGYTPTDAEKQAAQDCFDAGLLECTDVSGQTCGYNPDCTSDQACYRNDWFTCNAFNADSRRGCEGVDNAALNSCATTIAGGYTVTKKIKIPDYSSAHTLLQFKWNSFQTGQIYISCADIAISGSGSGGGSSSSSSTSTATSTTLSTKTTTTTSSTSTSTACSSNAATVAVSFAESVTTAYGDTIKLVGSISQLGSWTVASAPAMSAASYTAASPLWTYTLSLPAGTAFEYKFVKVSSSGAITWESDPNRSYTVPTSCSTTASVSASWR</sequence>
<dbReference type="SMR" id="W3XHU1"/>
<dbReference type="Gene3D" id="2.60.40.10">
    <property type="entry name" value="Immunoglobulins"/>
    <property type="match status" value="1"/>
</dbReference>
<comment type="similarity">
    <text evidence="9">Belongs to the polysaccharide monooxygenase AA13 family.</text>
</comment>
<evidence type="ECO:0000256" key="3">
    <source>
        <dbReference type="ARBA" id="ARBA00022729"/>
    </source>
</evidence>
<dbReference type="AlphaFoldDB" id="W3XHU1"/>
<dbReference type="InterPro" id="IPR034836">
    <property type="entry name" value="CBM20_glucoamylase"/>
</dbReference>
<dbReference type="PANTHER" id="PTHR36575">
    <property type="entry name" value="BINDING PROTEIN, PUTATIVE (AFU_ORTHOLOGUE AFUA_1G14430)-RELATED"/>
    <property type="match status" value="1"/>
</dbReference>
<dbReference type="SMART" id="SM01065">
    <property type="entry name" value="CBM_2"/>
    <property type="match status" value="1"/>
</dbReference>
<dbReference type="GeneID" id="19268607"/>
<feature type="domain" description="CBM20" evidence="12">
    <location>
        <begin position="290"/>
        <end position="396"/>
    </location>
</feature>
<dbReference type="SUPFAM" id="SSF49452">
    <property type="entry name" value="Starch-binding domain-like"/>
    <property type="match status" value="1"/>
</dbReference>
<dbReference type="PROSITE" id="PS51166">
    <property type="entry name" value="CBM20"/>
    <property type="match status" value="1"/>
</dbReference>
<dbReference type="Pfam" id="PF00686">
    <property type="entry name" value="CBM_20"/>
    <property type="match status" value="1"/>
</dbReference>
<evidence type="ECO:0000256" key="1">
    <source>
        <dbReference type="ARBA" id="ARBA00001973"/>
    </source>
</evidence>
<dbReference type="InterPro" id="IPR002044">
    <property type="entry name" value="CBM20"/>
</dbReference>
<keyword evidence="14" id="KW-1185">Reference proteome</keyword>
<dbReference type="InterPro" id="IPR004302">
    <property type="entry name" value="Cellulose/chitin-bd_N"/>
</dbReference>
<evidence type="ECO:0000256" key="6">
    <source>
        <dbReference type="ARBA" id="ARBA00023180"/>
    </source>
</evidence>
<proteinExistence type="inferred from homology"/>
<protein>
    <recommendedName>
        <fullName evidence="12">CBM20 domain-containing protein</fullName>
    </recommendedName>
</protein>
<evidence type="ECO:0000313" key="14">
    <source>
        <dbReference type="Proteomes" id="UP000030651"/>
    </source>
</evidence>
<comment type="cofactor">
    <cofactor evidence="1">
        <name>Cu(2+)</name>
        <dbReference type="ChEBI" id="CHEBI:29036"/>
    </cofactor>
</comment>
<dbReference type="InterPro" id="IPR013784">
    <property type="entry name" value="Carb-bd-like_fold"/>
</dbReference>
<dbReference type="eggNOG" id="ENOG502QSJT">
    <property type="taxonomic scope" value="Eukaryota"/>
</dbReference>
<keyword evidence="2" id="KW-0479">Metal-binding</keyword>
<dbReference type="EMBL" id="KI912110">
    <property type="protein sequence ID" value="ETS85569.1"/>
    <property type="molecule type" value="Genomic_DNA"/>
</dbReference>
<dbReference type="GO" id="GO:0000272">
    <property type="term" value="P:polysaccharide catabolic process"/>
    <property type="evidence" value="ECO:0007669"/>
    <property type="project" value="UniProtKB-KW"/>
</dbReference>
<feature type="region of interest" description="Disordered" evidence="10">
    <location>
        <begin position="255"/>
        <end position="287"/>
    </location>
</feature>
<dbReference type="PANTHER" id="PTHR36575:SF2">
    <property type="entry name" value="CHITIN-BINDING TYPE-4 DOMAIN-CONTAINING PROTEIN-RELATED"/>
    <property type="match status" value="1"/>
</dbReference>
<dbReference type="InParanoid" id="W3XHU1"/>
<name>W3XHU1_PESFW</name>
<dbReference type="GO" id="GO:2001070">
    <property type="term" value="F:starch binding"/>
    <property type="evidence" value="ECO:0007669"/>
    <property type="project" value="InterPro"/>
</dbReference>
<evidence type="ECO:0000256" key="10">
    <source>
        <dbReference type="SAM" id="MobiDB-lite"/>
    </source>
</evidence>
<keyword evidence="6" id="KW-0325">Glycoprotein</keyword>
<evidence type="ECO:0000256" key="4">
    <source>
        <dbReference type="ARBA" id="ARBA00023008"/>
    </source>
</evidence>
<keyword evidence="3 11" id="KW-0732">Signal</keyword>
<reference evidence="14" key="1">
    <citation type="journal article" date="2015" name="BMC Genomics">
        <title>Genomic and transcriptomic analysis of the endophytic fungus Pestalotiopsis fici reveals its lifestyle and high potential for synthesis of natural products.</title>
        <authorList>
            <person name="Wang X."/>
            <person name="Zhang X."/>
            <person name="Liu L."/>
            <person name="Xiang M."/>
            <person name="Wang W."/>
            <person name="Sun X."/>
            <person name="Che Y."/>
            <person name="Guo L."/>
            <person name="Liu G."/>
            <person name="Guo L."/>
            <person name="Wang C."/>
            <person name="Yin W.B."/>
            <person name="Stadler M."/>
            <person name="Zhang X."/>
            <person name="Liu X."/>
        </authorList>
    </citation>
    <scope>NUCLEOTIDE SEQUENCE [LARGE SCALE GENOMIC DNA]</scope>
    <source>
        <strain evidence="14">W106-1 / CGMCC3.15140</strain>
    </source>
</reference>
<keyword evidence="4" id="KW-0186">Copper</keyword>
<dbReference type="FunFam" id="2.60.40.10:FF:000552">
    <property type="entry name" value="Related to glucoamylase"/>
    <property type="match status" value="1"/>
</dbReference>
<evidence type="ECO:0000256" key="9">
    <source>
        <dbReference type="ARBA" id="ARBA00034311"/>
    </source>
</evidence>
<evidence type="ECO:0000259" key="12">
    <source>
        <dbReference type="PROSITE" id="PS51166"/>
    </source>
</evidence>
<dbReference type="InterPro" id="IPR052282">
    <property type="entry name" value="Starch-active_LPMO"/>
</dbReference>
<dbReference type="InterPro" id="IPR013783">
    <property type="entry name" value="Ig-like_fold"/>
</dbReference>
<evidence type="ECO:0000256" key="8">
    <source>
        <dbReference type="ARBA" id="ARBA00023326"/>
    </source>
</evidence>
<keyword evidence="5" id="KW-1015">Disulfide bond</keyword>
<feature type="signal peptide" evidence="11">
    <location>
        <begin position="1"/>
        <end position="17"/>
    </location>
</feature>
<dbReference type="Proteomes" id="UP000030651">
    <property type="component" value="Unassembled WGS sequence"/>
</dbReference>
<dbReference type="RefSeq" id="XP_007830366.1">
    <property type="nucleotide sequence ID" value="XM_007832175.1"/>
</dbReference>
<organism evidence="13 14">
    <name type="scientific">Pestalotiopsis fici (strain W106-1 / CGMCC3.15140)</name>
    <dbReference type="NCBI Taxonomy" id="1229662"/>
    <lineage>
        <taxon>Eukaryota</taxon>
        <taxon>Fungi</taxon>
        <taxon>Dikarya</taxon>
        <taxon>Ascomycota</taxon>
        <taxon>Pezizomycotina</taxon>
        <taxon>Sordariomycetes</taxon>
        <taxon>Xylariomycetidae</taxon>
        <taxon>Amphisphaeriales</taxon>
        <taxon>Sporocadaceae</taxon>
        <taxon>Pestalotiopsis</taxon>
    </lineage>
</organism>
<keyword evidence="7" id="KW-0119">Carbohydrate metabolism</keyword>